<feature type="region of interest" description="Disordered" evidence="1">
    <location>
        <begin position="52"/>
        <end position="98"/>
    </location>
</feature>
<evidence type="ECO:0000256" key="1">
    <source>
        <dbReference type="SAM" id="MobiDB-lite"/>
    </source>
</evidence>
<accession>A0A3N4KS42</accession>
<evidence type="ECO:0000313" key="2">
    <source>
        <dbReference type="EMBL" id="RPB13373.1"/>
    </source>
</evidence>
<name>A0A3N4KS42_9PEZI</name>
<keyword evidence="3" id="KW-1185">Reference proteome</keyword>
<feature type="region of interest" description="Disordered" evidence="1">
    <location>
        <begin position="103"/>
        <end position="122"/>
    </location>
</feature>
<sequence>MENTLLKPHVIIRSPPRTEPNKPPLTLSFHFTNSKPHLLTILQINQSPRSKYTSLSLSSYSKAQNPNPLPPPESTLPAVQYPPKSIQPTNPPKALDHIHHSHLNPLIPLPKTKSPMTPISIT</sequence>
<reference evidence="2 3" key="1">
    <citation type="journal article" date="2018" name="Nat. Ecol. Evol.">
        <title>Pezizomycetes genomes reveal the molecular basis of ectomycorrhizal truffle lifestyle.</title>
        <authorList>
            <person name="Murat C."/>
            <person name="Payen T."/>
            <person name="Noel B."/>
            <person name="Kuo A."/>
            <person name="Morin E."/>
            <person name="Chen J."/>
            <person name="Kohler A."/>
            <person name="Krizsan K."/>
            <person name="Balestrini R."/>
            <person name="Da Silva C."/>
            <person name="Montanini B."/>
            <person name="Hainaut M."/>
            <person name="Levati E."/>
            <person name="Barry K.W."/>
            <person name="Belfiori B."/>
            <person name="Cichocki N."/>
            <person name="Clum A."/>
            <person name="Dockter R.B."/>
            <person name="Fauchery L."/>
            <person name="Guy J."/>
            <person name="Iotti M."/>
            <person name="Le Tacon F."/>
            <person name="Lindquist E.A."/>
            <person name="Lipzen A."/>
            <person name="Malagnac F."/>
            <person name="Mello A."/>
            <person name="Molinier V."/>
            <person name="Miyauchi S."/>
            <person name="Poulain J."/>
            <person name="Riccioni C."/>
            <person name="Rubini A."/>
            <person name="Sitrit Y."/>
            <person name="Splivallo R."/>
            <person name="Traeger S."/>
            <person name="Wang M."/>
            <person name="Zifcakova L."/>
            <person name="Wipf D."/>
            <person name="Zambonelli A."/>
            <person name="Paolocci F."/>
            <person name="Nowrousian M."/>
            <person name="Ottonello S."/>
            <person name="Baldrian P."/>
            <person name="Spatafora J.W."/>
            <person name="Henrissat B."/>
            <person name="Nagy L.G."/>
            <person name="Aury J.M."/>
            <person name="Wincker P."/>
            <person name="Grigoriev I.V."/>
            <person name="Bonfante P."/>
            <person name="Martin F.M."/>
        </authorList>
    </citation>
    <scope>NUCLEOTIDE SEQUENCE [LARGE SCALE GENOMIC DNA]</scope>
    <source>
        <strain evidence="2 3">CCBAS932</strain>
    </source>
</reference>
<dbReference type="EMBL" id="ML119123">
    <property type="protein sequence ID" value="RPB13373.1"/>
    <property type="molecule type" value="Genomic_DNA"/>
</dbReference>
<proteinExistence type="predicted"/>
<dbReference type="Proteomes" id="UP000277580">
    <property type="component" value="Unassembled WGS sequence"/>
</dbReference>
<feature type="compositionally biased region" description="Low complexity" evidence="1">
    <location>
        <begin position="52"/>
        <end position="66"/>
    </location>
</feature>
<protein>
    <submittedName>
        <fullName evidence="2">Uncharacterized protein</fullName>
    </submittedName>
</protein>
<organism evidence="2 3">
    <name type="scientific">Morchella conica CCBAS932</name>
    <dbReference type="NCBI Taxonomy" id="1392247"/>
    <lineage>
        <taxon>Eukaryota</taxon>
        <taxon>Fungi</taxon>
        <taxon>Dikarya</taxon>
        <taxon>Ascomycota</taxon>
        <taxon>Pezizomycotina</taxon>
        <taxon>Pezizomycetes</taxon>
        <taxon>Pezizales</taxon>
        <taxon>Morchellaceae</taxon>
        <taxon>Morchella</taxon>
    </lineage>
</organism>
<dbReference type="InParanoid" id="A0A3N4KS42"/>
<dbReference type="AlphaFoldDB" id="A0A3N4KS42"/>
<evidence type="ECO:0000313" key="3">
    <source>
        <dbReference type="Proteomes" id="UP000277580"/>
    </source>
</evidence>
<gene>
    <name evidence="2" type="ORF">P167DRAFT_111864</name>
</gene>